<keyword evidence="2" id="KW-0975">Bacterial flagellum</keyword>
<dbReference type="InterPro" id="IPR053967">
    <property type="entry name" value="LlgE_F_G-like_D1"/>
</dbReference>
<dbReference type="EMBL" id="FQWY01000018">
    <property type="protein sequence ID" value="SHG92590.1"/>
    <property type="molecule type" value="Genomic_DNA"/>
</dbReference>
<dbReference type="STRING" id="1123382.SAMN02745221_01287"/>
<dbReference type="PROSITE" id="PS00588">
    <property type="entry name" value="FLAGELLA_BB_ROD"/>
    <property type="match status" value="1"/>
</dbReference>
<protein>
    <submittedName>
        <fullName evidence="6">Flagellar basal-body rod protein FlgG</fullName>
    </submittedName>
</protein>
<dbReference type="GO" id="GO:0030694">
    <property type="term" value="C:bacterial-type flagellum basal body, rod"/>
    <property type="evidence" value="ECO:0007669"/>
    <property type="project" value="InterPro"/>
</dbReference>
<dbReference type="Pfam" id="PF22692">
    <property type="entry name" value="LlgE_F_G_D1"/>
    <property type="match status" value="1"/>
</dbReference>
<dbReference type="Pfam" id="PF00460">
    <property type="entry name" value="Flg_bb_rod"/>
    <property type="match status" value="1"/>
</dbReference>
<evidence type="ECO:0000313" key="6">
    <source>
        <dbReference type="EMBL" id="SHG92590.1"/>
    </source>
</evidence>
<dbReference type="NCBIfam" id="TIGR02490">
    <property type="entry name" value="flgF"/>
    <property type="match status" value="1"/>
</dbReference>
<dbReference type="PANTHER" id="PTHR30435">
    <property type="entry name" value="FLAGELLAR PROTEIN"/>
    <property type="match status" value="1"/>
</dbReference>
<dbReference type="RefSeq" id="WP_073091755.1">
    <property type="nucleotide sequence ID" value="NZ_FQWY01000018.1"/>
</dbReference>
<feature type="domain" description="Flagellar hook protein FlgE/F/G-like D1" evidence="5">
    <location>
        <begin position="92"/>
        <end position="157"/>
    </location>
</feature>
<gene>
    <name evidence="6" type="ORF">SAMN02745221_01287</name>
</gene>
<evidence type="ECO:0000256" key="1">
    <source>
        <dbReference type="ARBA" id="ARBA00009677"/>
    </source>
</evidence>
<dbReference type="GO" id="GO:0071978">
    <property type="term" value="P:bacterial-type flagellum-dependent swarming motility"/>
    <property type="evidence" value="ECO:0007669"/>
    <property type="project" value="TreeGrafter"/>
</dbReference>
<dbReference type="AlphaFoldDB" id="A0A1M5NSV7"/>
<feature type="domain" description="Flagellar basal body rod protein N-terminal" evidence="3">
    <location>
        <begin position="5"/>
        <end position="35"/>
    </location>
</feature>
<evidence type="ECO:0000313" key="7">
    <source>
        <dbReference type="Proteomes" id="UP000242329"/>
    </source>
</evidence>
<comment type="similarity">
    <text evidence="1 2">Belongs to the flagella basal body rod proteins family.</text>
</comment>
<dbReference type="InterPro" id="IPR019776">
    <property type="entry name" value="Flagellar_basal_body_rod_CS"/>
</dbReference>
<dbReference type="InterPro" id="IPR020013">
    <property type="entry name" value="Flagellar_FlgE/F/G"/>
</dbReference>
<feature type="domain" description="Flagellar basal-body/hook protein C-terminal" evidence="4">
    <location>
        <begin position="198"/>
        <end position="241"/>
    </location>
</feature>
<dbReference type="InterPro" id="IPR037925">
    <property type="entry name" value="FlgE/F/G-like"/>
</dbReference>
<reference evidence="7" key="1">
    <citation type="submission" date="2016-11" db="EMBL/GenBank/DDBJ databases">
        <authorList>
            <person name="Varghese N."/>
            <person name="Submissions S."/>
        </authorList>
    </citation>
    <scope>NUCLEOTIDE SEQUENCE [LARGE SCALE GENOMIC DNA]</scope>
    <source>
        <strain evidence="7">DSM 11003</strain>
    </source>
</reference>
<dbReference type="InterPro" id="IPR012836">
    <property type="entry name" value="FlgF"/>
</dbReference>
<proteinExistence type="inferred from homology"/>
<dbReference type="NCBIfam" id="TIGR03506">
    <property type="entry name" value="FlgEFG_subfam"/>
    <property type="match status" value="1"/>
</dbReference>
<keyword evidence="6" id="KW-0966">Cell projection</keyword>
<organism evidence="6 7">
    <name type="scientific">Thermosyntropha lipolytica DSM 11003</name>
    <dbReference type="NCBI Taxonomy" id="1123382"/>
    <lineage>
        <taxon>Bacteria</taxon>
        <taxon>Bacillati</taxon>
        <taxon>Bacillota</taxon>
        <taxon>Clostridia</taxon>
        <taxon>Eubacteriales</taxon>
        <taxon>Syntrophomonadaceae</taxon>
        <taxon>Thermosyntropha</taxon>
    </lineage>
</organism>
<dbReference type="Proteomes" id="UP000242329">
    <property type="component" value="Unassembled WGS sequence"/>
</dbReference>
<keyword evidence="7" id="KW-1185">Reference proteome</keyword>
<dbReference type="SUPFAM" id="SSF117143">
    <property type="entry name" value="Flagellar hook protein flgE"/>
    <property type="match status" value="1"/>
</dbReference>
<keyword evidence="6" id="KW-0282">Flagellum</keyword>
<sequence length="247" mass="27102">MIKGLYTAAAGMMLNMAKQDVIANNIANVNSHGYKKDSTVARAFPEMLISRLKDKDSPRLIGSLGTGACIGGIYTDYTQGVFKKTDNPYDLAIDGEGFFVCLLPGGEEVFTRDGSFKINADKMLVNNQGYPVLDRNDQVIYIEGEDFTVDERGVISVEGEEIAQLKIVSFPDPNALEKRGDNTYTGANYDIDSNSRLRQGYVEDSNVNAVKEMVDLITVVRSYESLQKIIQAVDETVKTAIDQVGSV</sequence>
<dbReference type="InterPro" id="IPR010930">
    <property type="entry name" value="Flg_bb/hook_C_dom"/>
</dbReference>
<comment type="subcellular location">
    <subcellularLocation>
        <location evidence="2">Bacterial flagellum basal body</location>
    </subcellularLocation>
</comment>
<evidence type="ECO:0000259" key="3">
    <source>
        <dbReference type="Pfam" id="PF00460"/>
    </source>
</evidence>
<evidence type="ECO:0000256" key="2">
    <source>
        <dbReference type="RuleBase" id="RU362116"/>
    </source>
</evidence>
<evidence type="ECO:0000259" key="4">
    <source>
        <dbReference type="Pfam" id="PF06429"/>
    </source>
</evidence>
<accession>A0A1M5NSV7</accession>
<dbReference type="PANTHER" id="PTHR30435:SF19">
    <property type="entry name" value="FLAGELLAR BASAL-BODY ROD PROTEIN FLGG"/>
    <property type="match status" value="1"/>
</dbReference>
<keyword evidence="6" id="KW-0969">Cilium</keyword>
<name>A0A1M5NSV7_9FIRM</name>
<dbReference type="InterPro" id="IPR001444">
    <property type="entry name" value="Flag_bb_rod_N"/>
</dbReference>
<dbReference type="Pfam" id="PF06429">
    <property type="entry name" value="Flg_bbr_C"/>
    <property type="match status" value="1"/>
</dbReference>
<evidence type="ECO:0000259" key="5">
    <source>
        <dbReference type="Pfam" id="PF22692"/>
    </source>
</evidence>
<dbReference type="OrthoDB" id="9800375at2"/>